<accession>A0A0B7I826</accession>
<sequence>MFSFICILDGYDHIQLNILNTTNSIDGHFADLKTNFIIIIN</sequence>
<evidence type="ECO:0000313" key="2">
    <source>
        <dbReference type="Proteomes" id="UP000039370"/>
    </source>
</evidence>
<dbReference type="Proteomes" id="UP000039370">
    <property type="component" value="Unassembled WGS sequence"/>
</dbReference>
<proteinExistence type="predicted"/>
<gene>
    <name evidence="1" type="ORF">CCAN11_1200004</name>
</gene>
<reference evidence="2" key="1">
    <citation type="submission" date="2015-01" db="EMBL/GenBank/DDBJ databases">
        <authorList>
            <person name="MANFREDI Pablo"/>
        </authorList>
    </citation>
    <scope>NUCLEOTIDE SEQUENCE [LARGE SCALE GENOMIC DNA]</scope>
    <source>
        <strain evidence="2">Cc11</strain>
    </source>
</reference>
<evidence type="ECO:0000313" key="1">
    <source>
        <dbReference type="EMBL" id="CEN46829.1"/>
    </source>
</evidence>
<dbReference type="EMBL" id="CDOK01000025">
    <property type="protein sequence ID" value="CEN46829.1"/>
    <property type="molecule type" value="Genomic_DNA"/>
</dbReference>
<dbReference type="AlphaFoldDB" id="A0A0B7I826"/>
<organism evidence="1 2">
    <name type="scientific">Capnocytophaga canimorsus</name>
    <dbReference type="NCBI Taxonomy" id="28188"/>
    <lineage>
        <taxon>Bacteria</taxon>
        <taxon>Pseudomonadati</taxon>
        <taxon>Bacteroidota</taxon>
        <taxon>Flavobacteriia</taxon>
        <taxon>Flavobacteriales</taxon>
        <taxon>Flavobacteriaceae</taxon>
        <taxon>Capnocytophaga</taxon>
    </lineage>
</organism>
<protein>
    <submittedName>
        <fullName evidence="1">Uncharacterized protein</fullName>
    </submittedName>
</protein>
<name>A0A0B7I826_9FLAO</name>